<dbReference type="CDD" id="cd00075">
    <property type="entry name" value="HATPase"/>
    <property type="match status" value="1"/>
</dbReference>
<evidence type="ECO:0000256" key="2">
    <source>
        <dbReference type="ARBA" id="ARBA00012438"/>
    </source>
</evidence>
<dbReference type="InterPro" id="IPR005467">
    <property type="entry name" value="His_kinase_dom"/>
</dbReference>
<dbReference type="Gene3D" id="3.30.565.10">
    <property type="entry name" value="Histidine kinase-like ATPase, C-terminal domain"/>
    <property type="match status" value="1"/>
</dbReference>
<dbReference type="SUPFAM" id="SSF47384">
    <property type="entry name" value="Homodimeric domain of signal transducing histidine kinase"/>
    <property type="match status" value="1"/>
</dbReference>
<dbReference type="CDD" id="cd00082">
    <property type="entry name" value="HisKA"/>
    <property type="match status" value="1"/>
</dbReference>
<dbReference type="PANTHER" id="PTHR45453:SF1">
    <property type="entry name" value="PHOSPHATE REGULON SENSOR PROTEIN PHOR"/>
    <property type="match status" value="1"/>
</dbReference>
<keyword evidence="5 9" id="KW-0418">Kinase</keyword>
<name>A0ABW5B712_9BACT</name>
<dbReference type="EMBL" id="JBHUIV010000010">
    <property type="protein sequence ID" value="MFD2201294.1"/>
    <property type="molecule type" value="Genomic_DNA"/>
</dbReference>
<dbReference type="Pfam" id="PF00512">
    <property type="entry name" value="HisKA"/>
    <property type="match status" value="1"/>
</dbReference>
<dbReference type="SMART" id="SM00387">
    <property type="entry name" value="HATPase_c"/>
    <property type="match status" value="1"/>
</dbReference>
<comment type="catalytic activity">
    <reaction evidence="1">
        <text>ATP + protein L-histidine = ADP + protein N-phospho-L-histidine.</text>
        <dbReference type="EC" id="2.7.13.3"/>
    </reaction>
</comment>
<dbReference type="SUPFAM" id="SSF55874">
    <property type="entry name" value="ATPase domain of HSP90 chaperone/DNA topoisomerase II/histidine kinase"/>
    <property type="match status" value="1"/>
</dbReference>
<dbReference type="InterPro" id="IPR003594">
    <property type="entry name" value="HATPase_dom"/>
</dbReference>
<evidence type="ECO:0000259" key="8">
    <source>
        <dbReference type="PROSITE" id="PS50109"/>
    </source>
</evidence>
<evidence type="ECO:0000256" key="5">
    <source>
        <dbReference type="ARBA" id="ARBA00022777"/>
    </source>
</evidence>
<dbReference type="PROSITE" id="PS50109">
    <property type="entry name" value="HIS_KIN"/>
    <property type="match status" value="1"/>
</dbReference>
<keyword evidence="7" id="KW-0472">Membrane</keyword>
<dbReference type="GO" id="GO:0016301">
    <property type="term" value="F:kinase activity"/>
    <property type="evidence" value="ECO:0007669"/>
    <property type="project" value="UniProtKB-KW"/>
</dbReference>
<evidence type="ECO:0000256" key="3">
    <source>
        <dbReference type="ARBA" id="ARBA00022553"/>
    </source>
</evidence>
<reference evidence="10" key="1">
    <citation type="journal article" date="2019" name="Int. J. Syst. Evol. Microbiol.">
        <title>The Global Catalogue of Microorganisms (GCM) 10K type strain sequencing project: providing services to taxonomists for standard genome sequencing and annotation.</title>
        <authorList>
            <consortium name="The Broad Institute Genomics Platform"/>
            <consortium name="The Broad Institute Genome Sequencing Center for Infectious Disease"/>
            <person name="Wu L."/>
            <person name="Ma J."/>
        </authorList>
    </citation>
    <scope>NUCLEOTIDE SEQUENCE [LARGE SCALE GENOMIC DNA]</scope>
    <source>
        <strain evidence="10">KCTC 19812</strain>
    </source>
</reference>
<keyword evidence="3" id="KW-0597">Phosphoprotein</keyword>
<evidence type="ECO:0000256" key="6">
    <source>
        <dbReference type="ARBA" id="ARBA00023012"/>
    </source>
</evidence>
<sequence>MQNKNKLYLLLMTGSILVLVLVQFFWLSSVYKDYKNSLKQETRLLFATTVTGLLDSLVLKELKPMFIPGIPDTVFLNQKINNFSFQDSSKTIRIEVRREEIKGDSVHGKDREIRVFTAGDEFLGDSVRTIFRPIIQGIDSLKWENRFTFSLDRQSLDPEQVEKKFNEILASTNYPLQARVKRYDLGQGSMTIPDGAISLEEIRIPFGTRIIGYIESYQGFLIQKMFLPMLFALLVVLLISWSMLAMYRNMLKQQRLNLLKNDIISNITHELKTPVSTVAIVLESLENFGANEKSETRKEYIQIAKNELKRLTAMADNILKSSVLEKGSNLSIEVLDLDFLLEDKIQSFKPVLVAQDFDFHYLKQGNDFKIKGDKEQLGLVIFNLLDNAVKYSKEEKNIEISLQEKENKISLVIKDKGIGIPESFQKEIFEKFIRVPQQDHHDVKGYGLGLAQVAAIVRAHHGKISLESQVGKGSTFTVQFQKA</sequence>
<keyword evidence="10" id="KW-1185">Reference proteome</keyword>
<dbReference type="Pfam" id="PF02518">
    <property type="entry name" value="HATPase_c"/>
    <property type="match status" value="1"/>
</dbReference>
<keyword evidence="4" id="KW-0808">Transferase</keyword>
<keyword evidence="7" id="KW-0812">Transmembrane</keyword>
<dbReference type="InterPro" id="IPR004358">
    <property type="entry name" value="Sig_transdc_His_kin-like_C"/>
</dbReference>
<dbReference type="EC" id="2.7.13.3" evidence="2"/>
<evidence type="ECO:0000313" key="10">
    <source>
        <dbReference type="Proteomes" id="UP001597414"/>
    </source>
</evidence>
<feature type="transmembrane region" description="Helical" evidence="7">
    <location>
        <begin position="225"/>
        <end position="247"/>
    </location>
</feature>
<keyword evidence="7" id="KW-1133">Transmembrane helix</keyword>
<dbReference type="InterPro" id="IPR036890">
    <property type="entry name" value="HATPase_C_sf"/>
</dbReference>
<dbReference type="RefSeq" id="WP_380801214.1">
    <property type="nucleotide sequence ID" value="NZ_JBHUIV010000010.1"/>
</dbReference>
<evidence type="ECO:0000256" key="4">
    <source>
        <dbReference type="ARBA" id="ARBA00022679"/>
    </source>
</evidence>
<organism evidence="9 10">
    <name type="scientific">Shivajiella indica</name>
    <dbReference type="NCBI Taxonomy" id="872115"/>
    <lineage>
        <taxon>Bacteria</taxon>
        <taxon>Pseudomonadati</taxon>
        <taxon>Bacteroidota</taxon>
        <taxon>Cytophagia</taxon>
        <taxon>Cytophagales</taxon>
        <taxon>Cyclobacteriaceae</taxon>
        <taxon>Shivajiella</taxon>
    </lineage>
</organism>
<dbReference type="Gene3D" id="1.10.287.130">
    <property type="match status" value="1"/>
</dbReference>
<feature type="transmembrane region" description="Helical" evidence="7">
    <location>
        <begin position="7"/>
        <end position="27"/>
    </location>
</feature>
<dbReference type="PANTHER" id="PTHR45453">
    <property type="entry name" value="PHOSPHATE REGULON SENSOR PROTEIN PHOR"/>
    <property type="match status" value="1"/>
</dbReference>
<keyword evidence="6" id="KW-0902">Two-component regulatory system</keyword>
<evidence type="ECO:0000256" key="7">
    <source>
        <dbReference type="SAM" id="Phobius"/>
    </source>
</evidence>
<comment type="caution">
    <text evidence="9">The sequence shown here is derived from an EMBL/GenBank/DDBJ whole genome shotgun (WGS) entry which is preliminary data.</text>
</comment>
<evidence type="ECO:0000256" key="1">
    <source>
        <dbReference type="ARBA" id="ARBA00000085"/>
    </source>
</evidence>
<dbReference type="Proteomes" id="UP001597414">
    <property type="component" value="Unassembled WGS sequence"/>
</dbReference>
<dbReference type="SMART" id="SM00388">
    <property type="entry name" value="HisKA"/>
    <property type="match status" value="1"/>
</dbReference>
<dbReference type="PRINTS" id="PR00344">
    <property type="entry name" value="BCTRLSENSOR"/>
</dbReference>
<evidence type="ECO:0000313" key="9">
    <source>
        <dbReference type="EMBL" id="MFD2201294.1"/>
    </source>
</evidence>
<gene>
    <name evidence="9" type="ORF">ACFSKV_06935</name>
</gene>
<dbReference type="InterPro" id="IPR003661">
    <property type="entry name" value="HisK_dim/P_dom"/>
</dbReference>
<proteinExistence type="predicted"/>
<accession>A0ABW5B712</accession>
<dbReference type="InterPro" id="IPR050351">
    <property type="entry name" value="BphY/WalK/GraS-like"/>
</dbReference>
<protein>
    <recommendedName>
        <fullName evidence="2">histidine kinase</fullName>
        <ecNumber evidence="2">2.7.13.3</ecNumber>
    </recommendedName>
</protein>
<feature type="domain" description="Histidine kinase" evidence="8">
    <location>
        <begin position="266"/>
        <end position="483"/>
    </location>
</feature>
<dbReference type="InterPro" id="IPR036097">
    <property type="entry name" value="HisK_dim/P_sf"/>
</dbReference>